<dbReference type="Proteomes" id="UP000093044">
    <property type="component" value="Chromosome"/>
</dbReference>
<feature type="domain" description="DUF5714" evidence="1">
    <location>
        <begin position="26"/>
        <end position="193"/>
    </location>
</feature>
<dbReference type="Pfam" id="PF18978">
    <property type="entry name" value="DUF5714"/>
    <property type="match status" value="1"/>
</dbReference>
<dbReference type="RefSeq" id="WP_066748108.1">
    <property type="nucleotide sequence ID" value="NZ_CP016757.1"/>
</dbReference>
<dbReference type="InterPro" id="IPR043768">
    <property type="entry name" value="DUF5714"/>
</dbReference>
<gene>
    <name evidence="2" type="ORF">BED41_14870</name>
</gene>
<evidence type="ECO:0000313" key="2">
    <source>
        <dbReference type="EMBL" id="ANZ46273.1"/>
    </source>
</evidence>
<evidence type="ECO:0000313" key="3">
    <source>
        <dbReference type="Proteomes" id="UP000093044"/>
    </source>
</evidence>
<evidence type="ECO:0000259" key="1">
    <source>
        <dbReference type="Pfam" id="PF18978"/>
    </source>
</evidence>
<organism evidence="2 3">
    <name type="scientific">Cloacibacillus porcorum</name>
    <dbReference type="NCBI Taxonomy" id="1197717"/>
    <lineage>
        <taxon>Bacteria</taxon>
        <taxon>Thermotogati</taxon>
        <taxon>Synergistota</taxon>
        <taxon>Synergistia</taxon>
        <taxon>Synergistales</taxon>
        <taxon>Synergistaceae</taxon>
        <taxon>Cloacibacillus</taxon>
    </lineage>
</organism>
<dbReference type="STRING" id="1197717.BED41_14870"/>
<protein>
    <recommendedName>
        <fullName evidence="1">DUF5714 domain-containing protein</fullName>
    </recommendedName>
</protein>
<accession>A0A1B2I8H8</accession>
<sequence>MAANCGNERSFEVITERCLAYYNAPAGRKPLEIISEVMDDVNFPMHNFAHHYLVPAVLLTAVCVKEGTPPEIYQKKMAEVAARAKNVLPAFCGLYGACGAAVGCGIFMSVQTGTTPLSRETWGLCNHATAGALEKMADMGGPRCCKRNTFAALAYMKGYLAEKLSVDLEIPNEIKCAYSKFNNECLKEDCPYYDDKKEVAK</sequence>
<dbReference type="EMBL" id="CP016757">
    <property type="protein sequence ID" value="ANZ46273.1"/>
    <property type="molecule type" value="Genomic_DNA"/>
</dbReference>
<keyword evidence="3" id="KW-1185">Reference proteome</keyword>
<reference evidence="2" key="1">
    <citation type="submission" date="2016-08" db="EMBL/GenBank/DDBJ databases">
        <title>Complete genome of Cloacibacillus porcorum.</title>
        <authorList>
            <person name="Looft T."/>
            <person name="Bayles D.O."/>
            <person name="Alt D.P."/>
        </authorList>
    </citation>
    <scope>NUCLEOTIDE SEQUENCE [LARGE SCALE GENOMIC DNA]</scope>
    <source>
        <strain evidence="2">CL-84</strain>
    </source>
</reference>
<dbReference type="OrthoDB" id="9813299at2"/>
<proteinExistence type="predicted"/>
<dbReference type="AlphaFoldDB" id="A0A1B2I8H8"/>
<name>A0A1B2I8H8_9BACT</name>
<dbReference type="GeneID" id="83059128"/>
<dbReference type="KEGG" id="cpor:BED41_14870"/>